<keyword evidence="1" id="KW-0479">Metal-binding</keyword>
<sequence length="197" mass="22439">STVISYRIKEAMGLDPASGGKFQITSYPEGKAYKEHTDCTLDGVDKRDRVVSVMMYLSDVAEGGETTFPELGIWVRPRKARALVWNNMSPDGVCEEHSKHVASVVKKGAKYILIRWYYYKTFYSLGRRPPPPHLPERDPGQPMVHCDEYNSGSCRWYDEWSCTTVGLRKKQTPINLKNSLSLLVVNRLIKSFRACTN</sequence>
<dbReference type="Gene3D" id="2.60.120.620">
    <property type="entry name" value="q2cbj1_9rhob like domain"/>
    <property type="match status" value="1"/>
</dbReference>
<evidence type="ECO:0000256" key="3">
    <source>
        <dbReference type="ARBA" id="ARBA00023004"/>
    </source>
</evidence>
<dbReference type="AlphaFoldDB" id="A0A0B6YFU8"/>
<dbReference type="PANTHER" id="PTHR10869">
    <property type="entry name" value="PROLYL 4-HYDROXYLASE ALPHA SUBUNIT"/>
    <property type="match status" value="1"/>
</dbReference>
<keyword evidence="3" id="KW-0408">Iron</keyword>
<organism evidence="5">
    <name type="scientific">Arion vulgaris</name>
    <dbReference type="NCBI Taxonomy" id="1028688"/>
    <lineage>
        <taxon>Eukaryota</taxon>
        <taxon>Metazoa</taxon>
        <taxon>Spiralia</taxon>
        <taxon>Lophotrochozoa</taxon>
        <taxon>Mollusca</taxon>
        <taxon>Gastropoda</taxon>
        <taxon>Heterobranchia</taxon>
        <taxon>Euthyneura</taxon>
        <taxon>Panpulmonata</taxon>
        <taxon>Eupulmonata</taxon>
        <taxon>Stylommatophora</taxon>
        <taxon>Helicina</taxon>
        <taxon>Arionoidea</taxon>
        <taxon>Arionidae</taxon>
        <taxon>Arion</taxon>
    </lineage>
</organism>
<reference evidence="5" key="1">
    <citation type="submission" date="2014-12" db="EMBL/GenBank/DDBJ databases">
        <title>Insight into the proteome of Arion vulgaris.</title>
        <authorList>
            <person name="Aradska J."/>
            <person name="Bulat T."/>
            <person name="Smidak R."/>
            <person name="Sarate P."/>
            <person name="Gangsoo J."/>
            <person name="Sialana F."/>
            <person name="Bilban M."/>
            <person name="Lubec G."/>
        </authorList>
    </citation>
    <scope>NUCLEOTIDE SEQUENCE</scope>
    <source>
        <tissue evidence="5">Skin</tissue>
    </source>
</reference>
<dbReference type="Pfam" id="PF13640">
    <property type="entry name" value="2OG-FeII_Oxy_3"/>
    <property type="match status" value="1"/>
</dbReference>
<keyword evidence="2" id="KW-0847">Vitamin C</keyword>
<feature type="domain" description="Fe2OG dioxygenase" evidence="4">
    <location>
        <begin position="13"/>
        <end position="119"/>
    </location>
</feature>
<accession>A0A0B6YFU8</accession>
<dbReference type="GO" id="GO:0005783">
    <property type="term" value="C:endoplasmic reticulum"/>
    <property type="evidence" value="ECO:0007669"/>
    <property type="project" value="TreeGrafter"/>
</dbReference>
<proteinExistence type="predicted"/>
<evidence type="ECO:0000313" key="5">
    <source>
        <dbReference type="EMBL" id="CEK54390.1"/>
    </source>
</evidence>
<evidence type="ECO:0000256" key="2">
    <source>
        <dbReference type="ARBA" id="ARBA00022896"/>
    </source>
</evidence>
<dbReference type="GO" id="GO:0046872">
    <property type="term" value="F:metal ion binding"/>
    <property type="evidence" value="ECO:0007669"/>
    <property type="project" value="UniProtKB-KW"/>
</dbReference>
<dbReference type="InterPro" id="IPR044862">
    <property type="entry name" value="Pro_4_hyd_alph_FE2OG_OXY"/>
</dbReference>
<gene>
    <name evidence="5" type="primary">ORF22663</name>
</gene>
<evidence type="ECO:0000256" key="1">
    <source>
        <dbReference type="ARBA" id="ARBA00022723"/>
    </source>
</evidence>
<name>A0A0B6YFU8_9EUPU</name>
<dbReference type="EMBL" id="HACG01007525">
    <property type="protein sequence ID" value="CEK54390.1"/>
    <property type="molecule type" value="Transcribed_RNA"/>
</dbReference>
<protein>
    <recommendedName>
        <fullName evidence="4">Fe2OG dioxygenase domain-containing protein</fullName>
    </recommendedName>
</protein>
<dbReference type="PROSITE" id="PS51471">
    <property type="entry name" value="FE2OG_OXY"/>
    <property type="match status" value="1"/>
</dbReference>
<dbReference type="InterPro" id="IPR005123">
    <property type="entry name" value="Oxoglu/Fe-dep_dioxygenase_dom"/>
</dbReference>
<dbReference type="PANTHER" id="PTHR10869:SF180">
    <property type="entry name" value="FE2OG DIOXYGENASE DOMAIN-CONTAINING PROTEIN"/>
    <property type="match status" value="1"/>
</dbReference>
<dbReference type="GO" id="GO:0004656">
    <property type="term" value="F:procollagen-proline 4-dioxygenase activity"/>
    <property type="evidence" value="ECO:0007669"/>
    <property type="project" value="TreeGrafter"/>
</dbReference>
<dbReference type="InterPro" id="IPR045054">
    <property type="entry name" value="P4HA-like"/>
</dbReference>
<dbReference type="GO" id="GO:0031418">
    <property type="term" value="F:L-ascorbic acid binding"/>
    <property type="evidence" value="ECO:0007669"/>
    <property type="project" value="UniProtKB-KW"/>
</dbReference>
<evidence type="ECO:0000259" key="4">
    <source>
        <dbReference type="PROSITE" id="PS51471"/>
    </source>
</evidence>
<feature type="non-terminal residue" evidence="5">
    <location>
        <position position="1"/>
    </location>
</feature>